<feature type="compositionally biased region" description="Low complexity" evidence="1">
    <location>
        <begin position="71"/>
        <end position="82"/>
    </location>
</feature>
<feature type="compositionally biased region" description="Basic and acidic residues" evidence="1">
    <location>
        <begin position="42"/>
        <end position="70"/>
    </location>
</feature>
<feature type="compositionally biased region" description="Basic residues" evidence="1">
    <location>
        <begin position="150"/>
        <end position="163"/>
    </location>
</feature>
<keyword evidence="3" id="KW-1185">Reference proteome</keyword>
<evidence type="ECO:0000313" key="3">
    <source>
        <dbReference type="Proteomes" id="UP000078512"/>
    </source>
</evidence>
<dbReference type="AlphaFoldDB" id="A0A197K5B7"/>
<feature type="region of interest" description="Disordered" evidence="1">
    <location>
        <begin position="149"/>
        <end position="198"/>
    </location>
</feature>
<feature type="region of interest" description="Disordered" evidence="1">
    <location>
        <begin position="15"/>
        <end position="82"/>
    </location>
</feature>
<gene>
    <name evidence="2" type="ORF">K457DRAFT_123287</name>
</gene>
<reference evidence="2 3" key="1">
    <citation type="submission" date="2016-05" db="EMBL/GenBank/DDBJ databases">
        <title>Genome sequencing reveals origins of a unique bacterial endosymbiosis in the earliest lineages of terrestrial Fungi.</title>
        <authorList>
            <consortium name="DOE Joint Genome Institute"/>
            <person name="Uehling J."/>
            <person name="Gryganskyi A."/>
            <person name="Hameed K."/>
            <person name="Tschaplinski T."/>
            <person name="Misztal P."/>
            <person name="Wu S."/>
            <person name="Desiro A."/>
            <person name="Vande Pol N."/>
            <person name="Du Z.-Y."/>
            <person name="Zienkiewicz A."/>
            <person name="Zienkiewicz K."/>
            <person name="Morin E."/>
            <person name="Tisserant E."/>
            <person name="Splivallo R."/>
            <person name="Hainaut M."/>
            <person name="Henrissat B."/>
            <person name="Ohm R."/>
            <person name="Kuo A."/>
            <person name="Yan J."/>
            <person name="Lipzen A."/>
            <person name="Nolan M."/>
            <person name="Labutti K."/>
            <person name="Barry K."/>
            <person name="Goldstein A."/>
            <person name="Labbe J."/>
            <person name="Schadt C."/>
            <person name="Tuskan G."/>
            <person name="Grigoriev I."/>
            <person name="Martin F."/>
            <person name="Vilgalys R."/>
            <person name="Bonito G."/>
        </authorList>
    </citation>
    <scope>NUCLEOTIDE SEQUENCE [LARGE SCALE GENOMIC DNA]</scope>
    <source>
        <strain evidence="2 3">AG-77</strain>
    </source>
</reference>
<feature type="compositionally biased region" description="Basic and acidic residues" evidence="1">
    <location>
        <begin position="164"/>
        <end position="180"/>
    </location>
</feature>
<dbReference type="EMBL" id="KV442024">
    <property type="protein sequence ID" value="OAQ32670.1"/>
    <property type="molecule type" value="Genomic_DNA"/>
</dbReference>
<sequence>MGNIFSISHHQEQTAAAAATATAERQHQLRLQRQLQLQRQRQQQERKAEQERQRQELEQEQEKEKEKERLLQQQAKAQAALSLRNRNRSSLVTHPSFYDKKCDDDSYTADRDWEWYFDRAQTYNDDSNGLQDDQGYTGSDGYYRIPQHQHNQHHHHHHTHHRQTQGDHEYTWRGLKKTDKTYTTAPTGNGRRKRCRKGKKGDLYENDYHAGYSKPEILAMSSERKAAFEVQKLRRQRHEGLVSA</sequence>
<proteinExistence type="predicted"/>
<organism evidence="2 3">
    <name type="scientific">Linnemannia elongata AG-77</name>
    <dbReference type="NCBI Taxonomy" id="1314771"/>
    <lineage>
        <taxon>Eukaryota</taxon>
        <taxon>Fungi</taxon>
        <taxon>Fungi incertae sedis</taxon>
        <taxon>Mucoromycota</taxon>
        <taxon>Mortierellomycotina</taxon>
        <taxon>Mortierellomycetes</taxon>
        <taxon>Mortierellales</taxon>
        <taxon>Mortierellaceae</taxon>
        <taxon>Linnemannia</taxon>
    </lineage>
</organism>
<feature type="compositionally biased region" description="Low complexity" evidence="1">
    <location>
        <begin position="15"/>
        <end position="41"/>
    </location>
</feature>
<evidence type="ECO:0000256" key="1">
    <source>
        <dbReference type="SAM" id="MobiDB-lite"/>
    </source>
</evidence>
<dbReference type="OrthoDB" id="2449432at2759"/>
<accession>A0A197K5B7</accession>
<dbReference type="Proteomes" id="UP000078512">
    <property type="component" value="Unassembled WGS sequence"/>
</dbReference>
<protein>
    <submittedName>
        <fullName evidence="2">Uncharacterized protein</fullName>
    </submittedName>
</protein>
<name>A0A197K5B7_9FUNG</name>
<evidence type="ECO:0000313" key="2">
    <source>
        <dbReference type="EMBL" id="OAQ32670.1"/>
    </source>
</evidence>